<keyword evidence="1" id="KW-0472">Membrane</keyword>
<dbReference type="AlphaFoldDB" id="A0A1I3HIC3"/>
<dbReference type="InterPro" id="IPR018682">
    <property type="entry name" value="DUF2167_membr"/>
</dbReference>
<dbReference type="RefSeq" id="WP_139212219.1">
    <property type="nucleotide sequence ID" value="NZ_FORA01000001.1"/>
</dbReference>
<evidence type="ECO:0000313" key="2">
    <source>
        <dbReference type="EMBL" id="SFI35411.1"/>
    </source>
</evidence>
<dbReference type="Pfam" id="PF09935">
    <property type="entry name" value="DUF2167"/>
    <property type="match status" value="1"/>
</dbReference>
<keyword evidence="1" id="KW-1133">Transmembrane helix</keyword>
<dbReference type="OrthoDB" id="8058821at2"/>
<proteinExistence type="predicted"/>
<dbReference type="Proteomes" id="UP000199110">
    <property type="component" value="Unassembled WGS sequence"/>
</dbReference>
<evidence type="ECO:0000256" key="1">
    <source>
        <dbReference type="SAM" id="Phobius"/>
    </source>
</evidence>
<accession>A0A1I3HIC3</accession>
<name>A0A1I3HIC3_9RHOB</name>
<dbReference type="EMBL" id="FORA01000001">
    <property type="protein sequence ID" value="SFI35411.1"/>
    <property type="molecule type" value="Genomic_DNA"/>
</dbReference>
<evidence type="ECO:0000313" key="3">
    <source>
        <dbReference type="Proteomes" id="UP000199110"/>
    </source>
</evidence>
<sequence>MTKPLSPRGPLRALQEAVLLAALAFVPYVATPAIVQAQDLNLSPFPIADGLSVSRGRIDPSRSEAMALSPEDTCTLVREAWGWPNCQGIDGFIIDTTSSTDSMMIYAPDSNGYVTFDDWTDEGVTELMAAIEADLRLGAEGQSASLGYPVLFKGWRVPPTLDRERAIMYYATDWQFDQDRTINVSVTQFDRSGFIEFNLIPIDSNMSEEKMRGLIIDNLALYQPVAEQSYASFVTGDKVAAVGALGLLGTFFGVKYGKAAGGFLVALLAFGKKFLIFGIMGVVALGGMFKRMLLRPKRDPDV</sequence>
<keyword evidence="3" id="KW-1185">Reference proteome</keyword>
<keyword evidence="1" id="KW-0812">Transmembrane</keyword>
<feature type="transmembrane region" description="Helical" evidence="1">
    <location>
        <begin position="263"/>
        <end position="289"/>
    </location>
</feature>
<gene>
    <name evidence="2" type="ORF">SAMN04488095_0606</name>
</gene>
<protein>
    <submittedName>
        <fullName evidence="2">Uncharacterized membrane-anchored protein</fullName>
    </submittedName>
</protein>
<reference evidence="2 3" key="1">
    <citation type="submission" date="2016-10" db="EMBL/GenBank/DDBJ databases">
        <authorList>
            <person name="de Groot N.N."/>
        </authorList>
    </citation>
    <scope>NUCLEOTIDE SEQUENCE [LARGE SCALE GENOMIC DNA]</scope>
    <source>
        <strain evidence="2 3">DSM 19073</strain>
    </source>
</reference>
<organism evidence="2 3">
    <name type="scientific">Jannaschia pohangensis</name>
    <dbReference type="NCBI Taxonomy" id="390807"/>
    <lineage>
        <taxon>Bacteria</taxon>
        <taxon>Pseudomonadati</taxon>
        <taxon>Pseudomonadota</taxon>
        <taxon>Alphaproteobacteria</taxon>
        <taxon>Rhodobacterales</taxon>
        <taxon>Roseobacteraceae</taxon>
        <taxon>Jannaschia</taxon>
    </lineage>
</organism>